<dbReference type="Pfam" id="PF02627">
    <property type="entry name" value="CMD"/>
    <property type="match status" value="2"/>
</dbReference>
<dbReference type="Proteomes" id="UP000270616">
    <property type="component" value="Unassembled WGS sequence"/>
</dbReference>
<evidence type="ECO:0000313" key="4">
    <source>
        <dbReference type="Proteomes" id="UP000270616"/>
    </source>
</evidence>
<reference evidence="3 4" key="1">
    <citation type="submission" date="2018-10" db="EMBL/GenBank/DDBJ databases">
        <title>Kocuria sp. M5W7-7, whole genome shotgun sequence.</title>
        <authorList>
            <person name="Tuo L."/>
        </authorList>
    </citation>
    <scope>NUCLEOTIDE SEQUENCE [LARGE SCALE GENOMIC DNA]</scope>
    <source>
        <strain evidence="3 4">M5W7-7</strain>
    </source>
</reference>
<dbReference type="InterPro" id="IPR029032">
    <property type="entry name" value="AhpD-like"/>
</dbReference>
<dbReference type="OrthoDB" id="9802489at2"/>
<keyword evidence="4" id="KW-1185">Reference proteome</keyword>
<organism evidence="3 4">
    <name type="scientific">Kocuria soli</name>
    <dbReference type="NCBI Taxonomy" id="2485125"/>
    <lineage>
        <taxon>Bacteria</taxon>
        <taxon>Bacillati</taxon>
        <taxon>Actinomycetota</taxon>
        <taxon>Actinomycetes</taxon>
        <taxon>Micrococcales</taxon>
        <taxon>Micrococcaceae</taxon>
        <taxon>Kocuria</taxon>
    </lineage>
</organism>
<dbReference type="SUPFAM" id="SSF69118">
    <property type="entry name" value="AhpD-like"/>
    <property type="match status" value="1"/>
</dbReference>
<dbReference type="RefSeq" id="WP_123825701.1">
    <property type="nucleotide sequence ID" value="NZ_RKMF01000012.1"/>
</dbReference>
<dbReference type="EMBL" id="RKMF01000012">
    <property type="protein sequence ID" value="ROZ62540.1"/>
    <property type="molecule type" value="Genomic_DNA"/>
</dbReference>
<dbReference type="PANTHER" id="PTHR33570:SF2">
    <property type="entry name" value="CARBOXYMUCONOLACTONE DECARBOXYLASE-LIKE DOMAIN-CONTAINING PROTEIN"/>
    <property type="match status" value="1"/>
</dbReference>
<comment type="caution">
    <text evidence="3">The sequence shown here is derived from an EMBL/GenBank/DDBJ whole genome shotgun (WGS) entry which is preliminary data.</text>
</comment>
<evidence type="ECO:0000256" key="1">
    <source>
        <dbReference type="SAM" id="MobiDB-lite"/>
    </source>
</evidence>
<evidence type="ECO:0000313" key="3">
    <source>
        <dbReference type="EMBL" id="ROZ62540.1"/>
    </source>
</evidence>
<dbReference type="Gene3D" id="1.20.1290.10">
    <property type="entry name" value="AhpD-like"/>
    <property type="match status" value="1"/>
</dbReference>
<feature type="domain" description="Carboxymuconolactone decarboxylase-like" evidence="2">
    <location>
        <begin position="183"/>
        <end position="261"/>
    </location>
</feature>
<name>A0A3N3ZNS8_9MICC</name>
<dbReference type="GO" id="GO:0051920">
    <property type="term" value="F:peroxiredoxin activity"/>
    <property type="evidence" value="ECO:0007669"/>
    <property type="project" value="InterPro"/>
</dbReference>
<dbReference type="PANTHER" id="PTHR33570">
    <property type="entry name" value="4-CARBOXYMUCONOLACTONE DECARBOXYLASE FAMILY PROTEIN"/>
    <property type="match status" value="1"/>
</dbReference>
<evidence type="ECO:0000259" key="2">
    <source>
        <dbReference type="Pfam" id="PF02627"/>
    </source>
</evidence>
<proteinExistence type="predicted"/>
<dbReference type="AlphaFoldDB" id="A0A3N3ZNS8"/>
<accession>A0A3N3ZNS8</accession>
<feature type="region of interest" description="Disordered" evidence="1">
    <location>
        <begin position="1"/>
        <end position="22"/>
    </location>
</feature>
<sequence length="267" mass="28892">MSENAAGPGPAPEDPGQDRVERSEEVFERLFGVRDRHAPEKHPEFMQILRSVIFGDVFATGDLDDRTRELVTVSVLGALQTLPQLRAHSAAALNVGVKPVELLETVYQLAPLIGFPRALNAIGVVSEVLTERGHTLPLPTQGTVDDDDRHARGLEIQRELYGDEIAESTEGLPGEFASAVPGFLTDFHFGDFWTRGGLDVATRELLLLVAIAAAGLTPQLEPHVAAAVRAGNDVETVLAALVQGFPYMGYPVALNAIRQVQAYLREV</sequence>
<protein>
    <submittedName>
        <fullName evidence="3">4-carboxymuconolactone decarboxylase</fullName>
    </submittedName>
</protein>
<gene>
    <name evidence="3" type="ORF">EDL96_09975</name>
</gene>
<dbReference type="InterPro" id="IPR003779">
    <property type="entry name" value="CMD-like"/>
</dbReference>
<dbReference type="InterPro" id="IPR052512">
    <property type="entry name" value="4CMD/NDH-1_regulator"/>
</dbReference>
<feature type="domain" description="Carboxymuconolactone decarboxylase-like" evidence="2">
    <location>
        <begin position="43"/>
        <end position="126"/>
    </location>
</feature>